<feature type="domain" description="PPIase FKBP-type" evidence="8">
    <location>
        <begin position="73"/>
        <end position="156"/>
    </location>
</feature>
<dbReference type="InterPro" id="IPR001179">
    <property type="entry name" value="PPIase_FKBP_dom"/>
</dbReference>
<evidence type="ECO:0000256" key="5">
    <source>
        <dbReference type="PROSITE-ProRule" id="PRU00277"/>
    </source>
</evidence>
<evidence type="ECO:0000256" key="7">
    <source>
        <dbReference type="SAM" id="SignalP"/>
    </source>
</evidence>
<dbReference type="RefSeq" id="WP_171608320.1">
    <property type="nucleotide sequence ID" value="NZ_WHPF01000008.1"/>
</dbReference>
<sequence>MKKMFILAIVPFLFIGCIKSTSSTTNCTNVTPAAEEAQIIAYCNANGITYTKDPSGIYYQILELGTLPHPTLSSTITTNYVGKLLNGVIVDQSSAPFTSSLNQLIAGWQIGIQLIGKGGHIKMVVPSSLAYGCYGAPPTIAPNSLLYFDITLVNVQ</sequence>
<keyword evidence="7" id="KW-0732">Signal</keyword>
<keyword evidence="3 5" id="KW-0697">Rotamase</keyword>
<comment type="caution">
    <text evidence="9">The sequence shown here is derived from an EMBL/GenBank/DDBJ whole genome shotgun (WGS) entry which is preliminary data.</text>
</comment>
<accession>A0A8J8FF96</accession>
<feature type="chain" id="PRO_5035253121" description="Peptidyl-prolyl cis-trans isomerase" evidence="7">
    <location>
        <begin position="23"/>
        <end position="156"/>
    </location>
</feature>
<name>A0A8J8FF96_9BACT</name>
<reference evidence="9" key="1">
    <citation type="submission" date="2019-10" db="EMBL/GenBank/DDBJ databases">
        <title>Draft genome sequence of Panacibacter sp. KCS-6.</title>
        <authorList>
            <person name="Yim K.J."/>
        </authorList>
    </citation>
    <scope>NUCLEOTIDE SEQUENCE</scope>
    <source>
        <strain evidence="9">KCS-6</strain>
    </source>
</reference>
<dbReference type="InterPro" id="IPR046357">
    <property type="entry name" value="PPIase_dom_sf"/>
</dbReference>
<organism evidence="9 10">
    <name type="scientific">Limnovirga soli</name>
    <dbReference type="NCBI Taxonomy" id="2656915"/>
    <lineage>
        <taxon>Bacteria</taxon>
        <taxon>Pseudomonadati</taxon>
        <taxon>Bacteroidota</taxon>
        <taxon>Chitinophagia</taxon>
        <taxon>Chitinophagales</taxon>
        <taxon>Chitinophagaceae</taxon>
        <taxon>Limnovirga</taxon>
    </lineage>
</organism>
<evidence type="ECO:0000256" key="1">
    <source>
        <dbReference type="ARBA" id="ARBA00000971"/>
    </source>
</evidence>
<comment type="similarity">
    <text evidence="2 6">Belongs to the FKBP-type PPIase family.</text>
</comment>
<dbReference type="EMBL" id="WHPF01000008">
    <property type="protein sequence ID" value="NNV56382.1"/>
    <property type="molecule type" value="Genomic_DNA"/>
</dbReference>
<dbReference type="PANTHER" id="PTHR43811">
    <property type="entry name" value="FKBP-TYPE PEPTIDYL-PROLYL CIS-TRANS ISOMERASE FKPA"/>
    <property type="match status" value="1"/>
</dbReference>
<evidence type="ECO:0000259" key="8">
    <source>
        <dbReference type="PROSITE" id="PS50059"/>
    </source>
</evidence>
<keyword evidence="4 5" id="KW-0413">Isomerase</keyword>
<dbReference type="SUPFAM" id="SSF54534">
    <property type="entry name" value="FKBP-like"/>
    <property type="match status" value="1"/>
</dbReference>
<proteinExistence type="inferred from homology"/>
<keyword evidence="10" id="KW-1185">Reference proteome</keyword>
<evidence type="ECO:0000313" key="10">
    <source>
        <dbReference type="Proteomes" id="UP000598971"/>
    </source>
</evidence>
<dbReference type="Pfam" id="PF00254">
    <property type="entry name" value="FKBP_C"/>
    <property type="match status" value="1"/>
</dbReference>
<evidence type="ECO:0000313" key="9">
    <source>
        <dbReference type="EMBL" id="NNV56382.1"/>
    </source>
</evidence>
<dbReference type="PROSITE" id="PS50059">
    <property type="entry name" value="FKBP_PPIASE"/>
    <property type="match status" value="1"/>
</dbReference>
<evidence type="ECO:0000256" key="2">
    <source>
        <dbReference type="ARBA" id="ARBA00006577"/>
    </source>
</evidence>
<gene>
    <name evidence="9" type="ORF">GD597_13005</name>
</gene>
<feature type="signal peptide" evidence="7">
    <location>
        <begin position="1"/>
        <end position="22"/>
    </location>
</feature>
<dbReference type="Proteomes" id="UP000598971">
    <property type="component" value="Unassembled WGS sequence"/>
</dbReference>
<comment type="catalytic activity">
    <reaction evidence="1 5 6">
        <text>[protein]-peptidylproline (omega=180) = [protein]-peptidylproline (omega=0)</text>
        <dbReference type="Rhea" id="RHEA:16237"/>
        <dbReference type="Rhea" id="RHEA-COMP:10747"/>
        <dbReference type="Rhea" id="RHEA-COMP:10748"/>
        <dbReference type="ChEBI" id="CHEBI:83833"/>
        <dbReference type="ChEBI" id="CHEBI:83834"/>
        <dbReference type="EC" id="5.2.1.8"/>
    </reaction>
</comment>
<dbReference type="EC" id="5.2.1.8" evidence="6"/>
<dbReference type="Gene3D" id="3.10.50.40">
    <property type="match status" value="1"/>
</dbReference>
<dbReference type="PANTHER" id="PTHR43811:SF19">
    <property type="entry name" value="39 KDA FK506-BINDING NUCLEAR PROTEIN"/>
    <property type="match status" value="1"/>
</dbReference>
<dbReference type="PROSITE" id="PS51257">
    <property type="entry name" value="PROKAR_LIPOPROTEIN"/>
    <property type="match status" value="1"/>
</dbReference>
<protein>
    <recommendedName>
        <fullName evidence="6">Peptidyl-prolyl cis-trans isomerase</fullName>
        <ecNumber evidence="6">5.2.1.8</ecNumber>
    </recommendedName>
</protein>
<evidence type="ECO:0000256" key="3">
    <source>
        <dbReference type="ARBA" id="ARBA00023110"/>
    </source>
</evidence>
<dbReference type="AlphaFoldDB" id="A0A8J8FF96"/>
<evidence type="ECO:0000256" key="6">
    <source>
        <dbReference type="RuleBase" id="RU003915"/>
    </source>
</evidence>
<dbReference type="GO" id="GO:0003755">
    <property type="term" value="F:peptidyl-prolyl cis-trans isomerase activity"/>
    <property type="evidence" value="ECO:0007669"/>
    <property type="project" value="UniProtKB-UniRule"/>
</dbReference>
<evidence type="ECO:0000256" key="4">
    <source>
        <dbReference type="ARBA" id="ARBA00023235"/>
    </source>
</evidence>